<name>A0A418M173_9BACT</name>
<keyword evidence="3" id="KW-1185">Reference proteome</keyword>
<dbReference type="Proteomes" id="UP000283523">
    <property type="component" value="Unassembled WGS sequence"/>
</dbReference>
<dbReference type="Pfam" id="PF12728">
    <property type="entry name" value="HTH_17"/>
    <property type="match status" value="1"/>
</dbReference>
<keyword evidence="2" id="KW-0238">DNA-binding</keyword>
<sequence>MFTENPFAAIWQRLDQIEARQNETLQLLRSNSTNSATTDETPVTTDEAARQFGIAKQTLYQNAKKIKHIKRFGRLYFYPSDLRDYLDAGAR</sequence>
<feature type="domain" description="Helix-turn-helix" evidence="1">
    <location>
        <begin position="44"/>
        <end position="88"/>
    </location>
</feature>
<organism evidence="2 3">
    <name type="scientific">Fibrisoma montanum</name>
    <dbReference type="NCBI Taxonomy" id="2305895"/>
    <lineage>
        <taxon>Bacteria</taxon>
        <taxon>Pseudomonadati</taxon>
        <taxon>Bacteroidota</taxon>
        <taxon>Cytophagia</taxon>
        <taxon>Cytophagales</taxon>
        <taxon>Spirosomataceae</taxon>
        <taxon>Fibrisoma</taxon>
    </lineage>
</organism>
<dbReference type="AlphaFoldDB" id="A0A418M173"/>
<comment type="caution">
    <text evidence="2">The sequence shown here is derived from an EMBL/GenBank/DDBJ whole genome shotgun (WGS) entry which is preliminary data.</text>
</comment>
<evidence type="ECO:0000313" key="3">
    <source>
        <dbReference type="Proteomes" id="UP000283523"/>
    </source>
</evidence>
<proteinExistence type="predicted"/>
<dbReference type="EMBL" id="QXED01000008">
    <property type="protein sequence ID" value="RIV19417.1"/>
    <property type="molecule type" value="Genomic_DNA"/>
</dbReference>
<evidence type="ECO:0000313" key="2">
    <source>
        <dbReference type="EMBL" id="RIV19417.1"/>
    </source>
</evidence>
<dbReference type="GO" id="GO:0003677">
    <property type="term" value="F:DNA binding"/>
    <property type="evidence" value="ECO:0007669"/>
    <property type="project" value="UniProtKB-KW"/>
</dbReference>
<dbReference type="InterPro" id="IPR041657">
    <property type="entry name" value="HTH_17"/>
</dbReference>
<reference evidence="2 3" key="1">
    <citation type="submission" date="2018-08" db="EMBL/GenBank/DDBJ databases">
        <title>Fibrisoma montanum sp. nov., isolated from Danxia mountain soil.</title>
        <authorList>
            <person name="Huang Y."/>
        </authorList>
    </citation>
    <scope>NUCLEOTIDE SEQUENCE [LARGE SCALE GENOMIC DNA]</scope>
    <source>
        <strain evidence="2 3">HYT19</strain>
    </source>
</reference>
<evidence type="ECO:0000259" key="1">
    <source>
        <dbReference type="Pfam" id="PF12728"/>
    </source>
</evidence>
<gene>
    <name evidence="2" type="ORF">DYU11_25280</name>
</gene>
<accession>A0A418M173</accession>
<protein>
    <submittedName>
        <fullName evidence="2">DNA-binding protein</fullName>
    </submittedName>
</protein>
<dbReference type="OrthoDB" id="965908at2"/>
<dbReference type="RefSeq" id="WP_119670521.1">
    <property type="nucleotide sequence ID" value="NZ_QXED01000008.1"/>
</dbReference>